<feature type="domain" description="Lysozyme inhibitor LprI-like N-terminal" evidence="1">
    <location>
        <begin position="49"/>
        <end position="148"/>
    </location>
</feature>
<sequence>MLKLLSNRLKKYCQYRLMNNKFFLITLMTSAFVYSIPSAAKTPRTIEQCEKKFTTNVEVSQCLDTVKNQAERELTAWINNKKFELEDLASVTGRSGALNMFNKAQRNFLTFRENNCKFYYLELSPGTGAASAYKKCFIRMTKARIKELDELS</sequence>
<evidence type="ECO:0000313" key="3">
    <source>
        <dbReference type="Proteomes" id="UP001157134"/>
    </source>
</evidence>
<dbReference type="InterPro" id="IPR009739">
    <property type="entry name" value="LprI-like_N"/>
</dbReference>
<dbReference type="EMBL" id="BSSV01000006">
    <property type="protein sequence ID" value="GLX86550.1"/>
    <property type="molecule type" value="Genomic_DNA"/>
</dbReference>
<accession>A0ABQ6HEK4</accession>
<evidence type="ECO:0000259" key="1">
    <source>
        <dbReference type="Pfam" id="PF07007"/>
    </source>
</evidence>
<comment type="caution">
    <text evidence="2">The sequence shown here is derived from an EMBL/GenBank/DDBJ whole genome shotgun (WGS) entry which is preliminary data.</text>
</comment>
<organism evidence="2 3">
    <name type="scientific">Thalassotalea loyana</name>
    <dbReference type="NCBI Taxonomy" id="280483"/>
    <lineage>
        <taxon>Bacteria</taxon>
        <taxon>Pseudomonadati</taxon>
        <taxon>Pseudomonadota</taxon>
        <taxon>Gammaproteobacteria</taxon>
        <taxon>Alteromonadales</taxon>
        <taxon>Colwelliaceae</taxon>
        <taxon>Thalassotalea</taxon>
    </lineage>
</organism>
<proteinExistence type="predicted"/>
<keyword evidence="3" id="KW-1185">Reference proteome</keyword>
<dbReference type="Pfam" id="PF07007">
    <property type="entry name" value="LprI"/>
    <property type="match status" value="1"/>
</dbReference>
<dbReference type="Gene3D" id="1.20.1270.180">
    <property type="match status" value="1"/>
</dbReference>
<reference evidence="2 3" key="1">
    <citation type="submission" date="2023-03" db="EMBL/GenBank/DDBJ databases">
        <title>Thalassotalea loyana LMG 22536T draft genome sequence.</title>
        <authorList>
            <person name="Sawabe T."/>
        </authorList>
    </citation>
    <scope>NUCLEOTIDE SEQUENCE [LARGE SCALE GENOMIC DNA]</scope>
    <source>
        <strain evidence="2 3">LMG 22536</strain>
    </source>
</reference>
<evidence type="ECO:0000313" key="2">
    <source>
        <dbReference type="EMBL" id="GLX86550.1"/>
    </source>
</evidence>
<dbReference type="Proteomes" id="UP001157134">
    <property type="component" value="Unassembled WGS sequence"/>
</dbReference>
<protein>
    <recommendedName>
        <fullName evidence="1">Lysozyme inhibitor LprI-like N-terminal domain-containing protein</fullName>
    </recommendedName>
</protein>
<gene>
    <name evidence="2" type="ORF">tloyanaT_28030</name>
</gene>
<name>A0ABQ6HEK4_9GAMM</name>